<dbReference type="CDD" id="cd00834">
    <property type="entry name" value="KAS_I_II"/>
    <property type="match status" value="1"/>
</dbReference>
<evidence type="ECO:0000256" key="3">
    <source>
        <dbReference type="RuleBase" id="RU003694"/>
    </source>
</evidence>
<dbReference type="InterPro" id="IPR000794">
    <property type="entry name" value="Beta-ketoacyl_synthase"/>
</dbReference>
<gene>
    <name evidence="5" type="ORF">D0T11_12200</name>
</gene>
<keyword evidence="2 3" id="KW-0808">Transferase</keyword>
<dbReference type="Pfam" id="PF00109">
    <property type="entry name" value="ketoacyl-synt"/>
    <property type="match status" value="1"/>
</dbReference>
<proteinExistence type="inferred from homology"/>
<comment type="similarity">
    <text evidence="1 3">Belongs to the thiolase-like superfamily. Beta-ketoacyl-ACP synthases family.</text>
</comment>
<dbReference type="PROSITE" id="PS52004">
    <property type="entry name" value="KS3_2"/>
    <property type="match status" value="1"/>
</dbReference>
<evidence type="ECO:0000313" key="6">
    <source>
        <dbReference type="Proteomes" id="UP000284250"/>
    </source>
</evidence>
<dbReference type="InterPro" id="IPR014030">
    <property type="entry name" value="Ketoacyl_synth_N"/>
</dbReference>
<organism evidence="5 6">
    <name type="scientific">Hymenobacter rubripertinctus</name>
    <dbReference type="NCBI Taxonomy" id="2029981"/>
    <lineage>
        <taxon>Bacteria</taxon>
        <taxon>Pseudomonadati</taxon>
        <taxon>Bacteroidota</taxon>
        <taxon>Cytophagia</taxon>
        <taxon>Cytophagales</taxon>
        <taxon>Hymenobacteraceae</taxon>
        <taxon>Hymenobacter</taxon>
    </lineage>
</organism>
<evidence type="ECO:0000256" key="2">
    <source>
        <dbReference type="ARBA" id="ARBA00022679"/>
    </source>
</evidence>
<dbReference type="EMBL" id="QYCN01000016">
    <property type="protein sequence ID" value="RIY09575.1"/>
    <property type="molecule type" value="Genomic_DNA"/>
</dbReference>
<evidence type="ECO:0000313" key="5">
    <source>
        <dbReference type="EMBL" id="RIY09575.1"/>
    </source>
</evidence>
<feature type="domain" description="Ketosynthase family 3 (KS3)" evidence="4">
    <location>
        <begin position="1"/>
        <end position="408"/>
    </location>
</feature>
<dbReference type="InterPro" id="IPR020841">
    <property type="entry name" value="PKS_Beta-ketoAc_synthase_dom"/>
</dbReference>
<evidence type="ECO:0000259" key="4">
    <source>
        <dbReference type="PROSITE" id="PS52004"/>
    </source>
</evidence>
<dbReference type="GO" id="GO:0006633">
    <property type="term" value="P:fatty acid biosynthetic process"/>
    <property type="evidence" value="ECO:0007669"/>
    <property type="project" value="TreeGrafter"/>
</dbReference>
<dbReference type="PANTHER" id="PTHR11712:SF336">
    <property type="entry name" value="3-OXOACYL-[ACYL-CARRIER-PROTEIN] SYNTHASE, MITOCHONDRIAL"/>
    <property type="match status" value="1"/>
</dbReference>
<dbReference type="Gene3D" id="3.40.47.10">
    <property type="match status" value="1"/>
</dbReference>
<protein>
    <submittedName>
        <fullName evidence="5">Beta-ketoacyl-[acyl-carrier-protein] synthase family protein</fullName>
    </submittedName>
</protein>
<evidence type="ECO:0000256" key="1">
    <source>
        <dbReference type="ARBA" id="ARBA00008467"/>
    </source>
</evidence>
<dbReference type="GO" id="GO:0005829">
    <property type="term" value="C:cytosol"/>
    <property type="evidence" value="ECO:0007669"/>
    <property type="project" value="TreeGrafter"/>
</dbReference>
<dbReference type="InterPro" id="IPR014031">
    <property type="entry name" value="Ketoacyl_synth_C"/>
</dbReference>
<dbReference type="SUPFAM" id="SSF53901">
    <property type="entry name" value="Thiolase-like"/>
    <property type="match status" value="2"/>
</dbReference>
<sequence length="412" mass="43822">MKRVVITGLGVVSPLGCQLEAFWDQLTSGTTSVRPLTKLDRAEYRGNPLAAEVQGLEDVDLADGEDLAPYGQAVHYAVAAARLSLEDAGLPTYLPSPNNHAVIIGTTSGNQDMVERTINHFDLQTTEDELSDEAAQMLAHFRPLELSATVASYYNLGGANLVIPTACAAGNYAIGTAYSLIQQGRTQLALAGGADPFTRSCYTIFYRLGAMTQQDIRPFDENRTGMVVGEGAAMLVVEELEHALARGARIYAEVTSYGLSCDAYHSTAPDPEGSGAILAMEAALRTGQLTADDISYISAHGTGTKANDAHEAKAMAKVFGERLQEIPVSGLKSLLGHCMGAASAFEAVASVLSIRDQRVPGTRNTEKLDSSFAIPFPLRAASETTPVRHVLSNAFAFGGNICSVIFSQYIPR</sequence>
<accession>A0A418QWJ5</accession>
<dbReference type="RefSeq" id="WP_119656077.1">
    <property type="nucleotide sequence ID" value="NZ_JBHUOI010000044.1"/>
</dbReference>
<dbReference type="Pfam" id="PF02801">
    <property type="entry name" value="Ketoacyl-synt_C"/>
    <property type="match status" value="1"/>
</dbReference>
<keyword evidence="6" id="KW-1185">Reference proteome</keyword>
<reference evidence="5 6" key="1">
    <citation type="submission" date="2019-01" db="EMBL/GenBank/DDBJ databases">
        <title>Hymenobacter humicola sp. nov., isolated from soils in Antarctica.</title>
        <authorList>
            <person name="Sedlacek I."/>
            <person name="Holochova P."/>
            <person name="Kralova S."/>
            <person name="Pantucek R."/>
            <person name="Stankova E."/>
            <person name="Vrbovska V."/>
            <person name="Kristofova L."/>
            <person name="Svec P."/>
            <person name="Busse H.-J."/>
        </authorList>
    </citation>
    <scope>NUCLEOTIDE SEQUENCE [LARGE SCALE GENOMIC DNA]</scope>
    <source>
        <strain evidence="5 6">CCM 8852</strain>
    </source>
</reference>
<comment type="caution">
    <text evidence="5">The sequence shown here is derived from an EMBL/GenBank/DDBJ whole genome shotgun (WGS) entry which is preliminary data.</text>
</comment>
<dbReference type="PANTHER" id="PTHR11712">
    <property type="entry name" value="POLYKETIDE SYNTHASE-RELATED"/>
    <property type="match status" value="1"/>
</dbReference>
<dbReference type="SMART" id="SM00825">
    <property type="entry name" value="PKS_KS"/>
    <property type="match status" value="1"/>
</dbReference>
<dbReference type="GO" id="GO:0004315">
    <property type="term" value="F:3-oxoacyl-[acyl-carrier-protein] synthase activity"/>
    <property type="evidence" value="ECO:0007669"/>
    <property type="project" value="TreeGrafter"/>
</dbReference>
<dbReference type="AlphaFoldDB" id="A0A418QWJ5"/>
<dbReference type="OrthoDB" id="9808669at2"/>
<name>A0A418QWJ5_9BACT</name>
<dbReference type="Proteomes" id="UP000284250">
    <property type="component" value="Unassembled WGS sequence"/>
</dbReference>
<dbReference type="InterPro" id="IPR016039">
    <property type="entry name" value="Thiolase-like"/>
</dbReference>